<dbReference type="InterPro" id="IPR036047">
    <property type="entry name" value="F-box-like_dom_sf"/>
</dbReference>
<feature type="domain" description="F-box" evidence="2">
    <location>
        <begin position="58"/>
        <end position="95"/>
    </location>
</feature>
<reference evidence="3 4" key="1">
    <citation type="journal article" date="2020" name="BMC Genomics">
        <title>Intraspecific diversification of the crop wild relative Brassica cretica Lam. using demographic model selection.</title>
        <authorList>
            <person name="Kioukis A."/>
            <person name="Michalopoulou V.A."/>
            <person name="Briers L."/>
            <person name="Pirintsos S."/>
            <person name="Studholme D.J."/>
            <person name="Pavlidis P."/>
            <person name="Sarris P.F."/>
        </authorList>
    </citation>
    <scope>NUCLEOTIDE SEQUENCE [LARGE SCALE GENOMIC DNA]</scope>
    <source>
        <strain evidence="4">cv. PFS-1207/04</strain>
    </source>
</reference>
<gene>
    <name evidence="3" type="ORF">DY000_02035769</name>
</gene>
<keyword evidence="1" id="KW-0472">Membrane</keyword>
<feature type="transmembrane region" description="Helical" evidence="1">
    <location>
        <begin position="6"/>
        <end position="27"/>
    </location>
</feature>
<dbReference type="SUPFAM" id="SSF81383">
    <property type="entry name" value="F-box domain"/>
    <property type="match status" value="1"/>
</dbReference>
<keyword evidence="4" id="KW-1185">Reference proteome</keyword>
<proteinExistence type="predicted"/>
<organism evidence="3 4">
    <name type="scientific">Brassica cretica</name>
    <name type="common">Mustard</name>
    <dbReference type="NCBI Taxonomy" id="69181"/>
    <lineage>
        <taxon>Eukaryota</taxon>
        <taxon>Viridiplantae</taxon>
        <taxon>Streptophyta</taxon>
        <taxon>Embryophyta</taxon>
        <taxon>Tracheophyta</taxon>
        <taxon>Spermatophyta</taxon>
        <taxon>Magnoliopsida</taxon>
        <taxon>eudicotyledons</taxon>
        <taxon>Gunneridae</taxon>
        <taxon>Pentapetalae</taxon>
        <taxon>rosids</taxon>
        <taxon>malvids</taxon>
        <taxon>Brassicales</taxon>
        <taxon>Brassicaceae</taxon>
        <taxon>Brassiceae</taxon>
        <taxon>Brassica</taxon>
    </lineage>
</organism>
<keyword evidence="1" id="KW-0812">Transmembrane</keyword>
<dbReference type="Pfam" id="PF00646">
    <property type="entry name" value="F-box"/>
    <property type="match status" value="1"/>
</dbReference>
<evidence type="ECO:0000313" key="4">
    <source>
        <dbReference type="Proteomes" id="UP000266723"/>
    </source>
</evidence>
<dbReference type="PROSITE" id="PS50181">
    <property type="entry name" value="FBOX"/>
    <property type="match status" value="1"/>
</dbReference>
<dbReference type="PANTHER" id="PTHR31482">
    <property type="entry name" value="ESTS AU081301(E20138)"/>
    <property type="match status" value="1"/>
</dbReference>
<evidence type="ECO:0000259" key="2">
    <source>
        <dbReference type="PROSITE" id="PS50181"/>
    </source>
</evidence>
<evidence type="ECO:0000313" key="3">
    <source>
        <dbReference type="EMBL" id="KAF3580689.1"/>
    </source>
</evidence>
<protein>
    <recommendedName>
        <fullName evidence="2">F-box domain-containing protein</fullName>
    </recommendedName>
</protein>
<dbReference type="InterPro" id="IPR001810">
    <property type="entry name" value="F-box_dom"/>
</dbReference>
<keyword evidence="1" id="KW-1133">Transmembrane helix</keyword>
<comment type="caution">
    <text evidence="3">The sequence shown here is derived from an EMBL/GenBank/DDBJ whole genome shotgun (WGS) entry which is preliminary data.</text>
</comment>
<dbReference type="EMBL" id="QGKV02000649">
    <property type="protein sequence ID" value="KAF3580689.1"/>
    <property type="molecule type" value="Genomic_DNA"/>
</dbReference>
<evidence type="ECO:0000256" key="1">
    <source>
        <dbReference type="SAM" id="Phobius"/>
    </source>
</evidence>
<dbReference type="Proteomes" id="UP000266723">
    <property type="component" value="Unassembled WGS sequence"/>
</dbReference>
<accession>A0ABQ7DSP6</accession>
<dbReference type="PANTHER" id="PTHR31482:SF17">
    <property type="entry name" value="F-BOX DOMAIN-CONTAINING PROTEIN"/>
    <property type="match status" value="1"/>
</dbReference>
<sequence>MENNYINLFFNAICGLLIGSCFAKYVILRPDGSRRTLAWRRETKRRKKDDLFLDEAIKVSLLDLPDLTLDCILEKLSASELCAMACVCSELRENA</sequence>
<name>A0ABQ7DSP6_BRACR</name>